<proteinExistence type="predicted"/>
<evidence type="ECO:0000313" key="2">
    <source>
        <dbReference type="Proteomes" id="UP000000863"/>
    </source>
</evidence>
<dbReference type="Proteomes" id="UP000000863">
    <property type="component" value="Segment"/>
</dbReference>
<dbReference type="PANTHER" id="PTHR31389:SF4">
    <property type="entry name" value="LD39211P"/>
    <property type="match status" value="1"/>
</dbReference>
<accession>Q4A259</accession>
<dbReference type="RefSeq" id="YP_294178.1">
    <property type="nucleotide sequence ID" value="NC_007346.1"/>
</dbReference>
<dbReference type="PANTHER" id="PTHR31389">
    <property type="entry name" value="LD39211P"/>
    <property type="match status" value="1"/>
</dbReference>
<keyword evidence="2" id="KW-1185">Reference proteome</keyword>
<organism evidence="1 2">
    <name type="scientific">Emiliania huxleyi virus 86 (isolate United Kingdom/English Channel/1999)</name>
    <name type="common">EhV-86</name>
    <dbReference type="NCBI Taxonomy" id="654925"/>
    <lineage>
        <taxon>Viruses</taxon>
        <taxon>Varidnaviria</taxon>
        <taxon>Bamfordvirae</taxon>
        <taxon>Nucleocytoviricota</taxon>
        <taxon>Megaviricetes</taxon>
        <taxon>Algavirales</taxon>
        <taxon>Phycodnaviridae</taxon>
        <taxon>Coccolithovirus</taxon>
        <taxon>Coccolithovirus huxleyi</taxon>
        <taxon>Emiliania huxleyi virus 86</taxon>
    </lineage>
</organism>
<organismHost>
    <name type="scientific">Emiliania huxleyi</name>
    <name type="common">Coccolithophore</name>
    <name type="synonym">Pontosphaera huxleyi</name>
    <dbReference type="NCBI Taxonomy" id="2903"/>
</organismHost>
<dbReference type="EMBL" id="AJ890364">
    <property type="protein sequence ID" value="CAI65847.1"/>
    <property type="molecule type" value="Genomic_DNA"/>
</dbReference>
<reference evidence="1 2" key="1">
    <citation type="journal article" date="2005" name="Science">
        <title>Complete genome sequence and lytic phase transcription profile of a Coccolithovirus.</title>
        <authorList>
            <person name="Wilson W.H."/>
            <person name="Schroeder D.C."/>
            <person name="Allen M.J."/>
            <person name="Holden M.T.G."/>
            <person name="Parkhill J."/>
            <person name="Barrell B.G."/>
            <person name="Churcher C."/>
            <person name="Hamlin N."/>
            <person name="Mungall K."/>
            <person name="Norbertczak H."/>
            <person name="Quail M.A."/>
            <person name="Price C."/>
            <person name="Rabbinowitsch E."/>
            <person name="Walker D."/>
            <person name="Craigon M."/>
            <person name="Roy D."/>
            <person name="Ghazal P."/>
        </authorList>
    </citation>
    <scope>NUCLEOTIDE SEQUENCE [LARGE SCALE GENOMIC DNA]</scope>
    <source>
        <strain evidence="2">Isolate United Kingdom/English Channel/1999</strain>
    </source>
</reference>
<protein>
    <submittedName>
        <fullName evidence="1">Uncharacterized protein</fullName>
    </submittedName>
</protein>
<dbReference type="SUPFAM" id="SSF53448">
    <property type="entry name" value="Nucleotide-diphospho-sugar transferases"/>
    <property type="match status" value="2"/>
</dbReference>
<dbReference type="KEGG" id="vg:3654920"/>
<dbReference type="Gene3D" id="3.90.550.10">
    <property type="entry name" value="Spore Coat Polysaccharide Biosynthesis Protein SpsA, Chain A"/>
    <property type="match status" value="1"/>
</dbReference>
<name>Q4A259_EHV8U</name>
<gene>
    <name evidence="1" type="ORF">EhV420</name>
</gene>
<evidence type="ECO:0000313" key="1">
    <source>
        <dbReference type="EMBL" id="CAI65847.1"/>
    </source>
</evidence>
<sequence length="601" mass="68829">MISYTILPKCKHTHCCNHTMLHLLVMYMSYLSCGSYYNGDTIINIYPSIRRCNTVGTVPQVKTSVNSPNLSLFGRRDPIIVLDIIKSRYDIDLSIIMSSFNSPDALNKSLTHILTHSTTAYELVIVLEGNIDASLSNLISLRSRFASSTCKRMRAIHQPTPIYETSSNNIGMFVSNPNIAYALTQPDIYIYEHGWDYKILDVYKHNANIFGISGRCAHDFDESNKIGKCGKDVEYKYNAVHSNSFHERQTANRGPLFLRRNMTHKLGYLDERRFVLEGSDHDLFRRSYSYGWKVGYVSIGIYSPLNDSPRRNFKLSETLSSEYITYQKSYKEQRISNTMPSVVTALDISHVEQLLCLLTSLWKSGVYDVTVYIIGTLDKIHQEYIRSSHVHAHIIPFDFDKYPPHVRMTSQHYKGHYAWKPLIVSEMLETRTDVVWLDAGTRITNTNAIYELMNLARQYGGVYSPASTGIIAEWTHPGMVRYFNERYGTRHVDMQHSNCNAAMISFSKSGQFMDEIVREWKECALDINCIEPTGASRANHRQDQSALTIILARISDTYNVPHSACSVDGYDSSFYKIGLGHRECDTFNLLNPSWYWIKSCT</sequence>
<dbReference type="InterPro" id="IPR029044">
    <property type="entry name" value="Nucleotide-diphossugar_trans"/>
</dbReference>
<dbReference type="GeneID" id="3654920"/>